<sequence>MGDTVRRRGGPADVRLLPAVIAGWAATWLGLSLPPGFTAAAGSAVGLGGVAGLIRAKRRLVAHPTQPEPWSSALCALLLVGAGLALSAALHVAAGSSGPVPHLAAQSAFVGTTLTVTGDPRRVATRRPPDQLSGRNGLHGSAGSSALVLIPVRITLIVPERGASDQPAYRVGTAATVLALPRSQADLDAWLALLPSQHLSVFGRLEPPRGGTRDAALLVAHAAPKLIGGPSPVQRLAGRLRADLREAAADLPAEEAGMLPALTVGDISREPTEPAEALKRTGLTYLTVVSGENLVFAMAALLPVARWAGLRGRAVTAAGAVFVVGFTVLARPGPPMVRATVTSLLGCFAALSGRRFRALAAMAGAVLVLLLVDPWLARSYGFALSVAATAGLLVAAPGWCDRLLDRGLPLWAAAPAAATAAAELFCEPLLVTFSGSLPLIAVPANVLAVPAAPVATVLGIGAMAADALSPALGHAVAWVAQWPVRWICLVARTGSAVPGAAIGWPRGLGGCGLLLACYALAWRLLARTRRPAGAGGGSTPHARSSLDKIGLV</sequence>
<evidence type="ECO:0000256" key="2">
    <source>
        <dbReference type="ARBA" id="ARBA00022475"/>
    </source>
</evidence>
<comment type="caution">
    <text evidence="9">The sequence shown here is derived from an EMBL/GenBank/DDBJ whole genome shotgun (WGS) entry which is preliminary data.</text>
</comment>
<dbReference type="AlphaFoldDB" id="A0A8J7WLL2"/>
<feature type="transmembrane region" description="Helical" evidence="7">
    <location>
        <begin position="37"/>
        <end position="54"/>
    </location>
</feature>
<keyword evidence="4 7" id="KW-1133">Transmembrane helix</keyword>
<dbReference type="Pfam" id="PF03772">
    <property type="entry name" value="Competence"/>
    <property type="match status" value="1"/>
</dbReference>
<protein>
    <submittedName>
        <fullName evidence="9">ComEC/Rec2 family competence protein</fullName>
    </submittedName>
</protein>
<dbReference type="RefSeq" id="WP_211464147.1">
    <property type="nucleotide sequence ID" value="NZ_JAGSXH010000005.1"/>
</dbReference>
<dbReference type="InterPro" id="IPR052159">
    <property type="entry name" value="Competence_DNA_uptake"/>
</dbReference>
<feature type="region of interest" description="Disordered" evidence="6">
    <location>
        <begin position="120"/>
        <end position="139"/>
    </location>
</feature>
<accession>A0A8J7WLL2</accession>
<feature type="transmembrane region" description="Helical" evidence="7">
    <location>
        <begin position="382"/>
        <end position="400"/>
    </location>
</feature>
<reference evidence="9" key="1">
    <citation type="submission" date="2021-04" db="EMBL/GenBank/DDBJ databases">
        <title>Genome based classification of Actinospica acidithermotolerans sp. nov., an actinobacterium isolated from an Indonesian hot spring.</title>
        <authorList>
            <person name="Kusuma A.B."/>
            <person name="Putra K.E."/>
            <person name="Nafisah S."/>
            <person name="Loh J."/>
            <person name="Nouioui I."/>
            <person name="Goodfellow M."/>
        </authorList>
    </citation>
    <scope>NUCLEOTIDE SEQUENCE</scope>
    <source>
        <strain evidence="9">DSM 45618</strain>
    </source>
</reference>
<evidence type="ECO:0000256" key="6">
    <source>
        <dbReference type="SAM" id="MobiDB-lite"/>
    </source>
</evidence>
<evidence type="ECO:0000256" key="5">
    <source>
        <dbReference type="ARBA" id="ARBA00023136"/>
    </source>
</evidence>
<dbReference type="NCBIfam" id="TIGR00360">
    <property type="entry name" value="ComEC_N-term"/>
    <property type="match status" value="1"/>
</dbReference>
<evidence type="ECO:0000313" key="10">
    <source>
        <dbReference type="Proteomes" id="UP000677913"/>
    </source>
</evidence>
<dbReference type="InterPro" id="IPR004477">
    <property type="entry name" value="ComEC_N"/>
</dbReference>
<keyword evidence="5 7" id="KW-0472">Membrane</keyword>
<feature type="region of interest" description="Disordered" evidence="6">
    <location>
        <begin position="531"/>
        <end position="552"/>
    </location>
</feature>
<evidence type="ECO:0000313" key="9">
    <source>
        <dbReference type="EMBL" id="MBS2961967.1"/>
    </source>
</evidence>
<evidence type="ECO:0000256" key="7">
    <source>
        <dbReference type="SAM" id="Phobius"/>
    </source>
</evidence>
<dbReference type="Proteomes" id="UP000677913">
    <property type="component" value="Unassembled WGS sequence"/>
</dbReference>
<feature type="domain" description="ComEC/Rec2-related protein" evidence="8">
    <location>
        <begin position="262"/>
        <end position="525"/>
    </location>
</feature>
<evidence type="ECO:0000256" key="4">
    <source>
        <dbReference type="ARBA" id="ARBA00022989"/>
    </source>
</evidence>
<proteinExistence type="predicted"/>
<dbReference type="PANTHER" id="PTHR30619:SF1">
    <property type="entry name" value="RECOMBINATION PROTEIN 2"/>
    <property type="match status" value="1"/>
</dbReference>
<evidence type="ECO:0000256" key="1">
    <source>
        <dbReference type="ARBA" id="ARBA00004651"/>
    </source>
</evidence>
<keyword evidence="10" id="KW-1185">Reference proteome</keyword>
<dbReference type="GO" id="GO:0005886">
    <property type="term" value="C:plasma membrane"/>
    <property type="evidence" value="ECO:0007669"/>
    <property type="project" value="UniProtKB-SubCell"/>
</dbReference>
<evidence type="ECO:0000259" key="8">
    <source>
        <dbReference type="Pfam" id="PF03772"/>
    </source>
</evidence>
<feature type="transmembrane region" description="Helical" evidence="7">
    <location>
        <begin position="74"/>
        <end position="94"/>
    </location>
</feature>
<dbReference type="PANTHER" id="PTHR30619">
    <property type="entry name" value="DNA INTERNALIZATION/COMPETENCE PROTEIN COMEC/REC2"/>
    <property type="match status" value="1"/>
</dbReference>
<dbReference type="EMBL" id="JAGSXH010000005">
    <property type="protein sequence ID" value="MBS2961967.1"/>
    <property type="molecule type" value="Genomic_DNA"/>
</dbReference>
<evidence type="ECO:0000256" key="3">
    <source>
        <dbReference type="ARBA" id="ARBA00022692"/>
    </source>
</evidence>
<keyword evidence="2" id="KW-1003">Cell membrane</keyword>
<name>A0A8J7WLL2_9ACTN</name>
<feature type="transmembrane region" description="Helical" evidence="7">
    <location>
        <begin position="314"/>
        <end position="330"/>
    </location>
</feature>
<gene>
    <name evidence="9" type="ORF">KGA66_02830</name>
</gene>
<keyword evidence="3 7" id="KW-0812">Transmembrane</keyword>
<feature type="transmembrane region" description="Helical" evidence="7">
    <location>
        <begin position="282"/>
        <end position="302"/>
    </location>
</feature>
<organism evidence="9 10">
    <name type="scientific">Actinocrinis puniceicyclus</name>
    <dbReference type="NCBI Taxonomy" id="977794"/>
    <lineage>
        <taxon>Bacteria</taxon>
        <taxon>Bacillati</taxon>
        <taxon>Actinomycetota</taxon>
        <taxon>Actinomycetes</taxon>
        <taxon>Catenulisporales</taxon>
        <taxon>Actinospicaceae</taxon>
        <taxon>Actinocrinis</taxon>
    </lineage>
</organism>
<feature type="transmembrane region" description="Helical" evidence="7">
    <location>
        <begin position="358"/>
        <end position="376"/>
    </location>
</feature>
<feature type="transmembrane region" description="Helical" evidence="7">
    <location>
        <begin position="12"/>
        <end position="31"/>
    </location>
</feature>
<comment type="subcellular location">
    <subcellularLocation>
        <location evidence="1">Cell membrane</location>
        <topology evidence="1">Multi-pass membrane protein</topology>
    </subcellularLocation>
</comment>